<keyword evidence="1" id="KW-0862">Zinc</keyword>
<gene>
    <name evidence="2" type="ORF">LTR97_011431</name>
</gene>
<name>A0AAN7VY65_9PEZI</name>
<dbReference type="AlphaFoldDB" id="A0AAN7VY65"/>
<comment type="function">
    <text evidence="1">Catalyzes the aldol condensation of dihydroxyacetone phosphate (DHAP or glycerone-phosphate) with glyceraldehyde 3-phosphate (G3P) to form fructose 1,6-bisphosphate (FBP) in gluconeogenesis and the reverse reaction in glycolysis.</text>
</comment>
<dbReference type="GO" id="GO:0008270">
    <property type="term" value="F:zinc ion binding"/>
    <property type="evidence" value="ECO:0007669"/>
    <property type="project" value="UniProtKB-UniRule"/>
</dbReference>
<dbReference type="InterPro" id="IPR000771">
    <property type="entry name" value="FBA_II"/>
</dbReference>
<dbReference type="Gene3D" id="3.20.20.70">
    <property type="entry name" value="Aldolase class I"/>
    <property type="match status" value="1"/>
</dbReference>
<dbReference type="Pfam" id="PF01116">
    <property type="entry name" value="F_bP_aldolase"/>
    <property type="match status" value="1"/>
</dbReference>
<organism evidence="2 3">
    <name type="scientific">Elasticomyces elasticus</name>
    <dbReference type="NCBI Taxonomy" id="574655"/>
    <lineage>
        <taxon>Eukaryota</taxon>
        <taxon>Fungi</taxon>
        <taxon>Dikarya</taxon>
        <taxon>Ascomycota</taxon>
        <taxon>Pezizomycotina</taxon>
        <taxon>Dothideomycetes</taxon>
        <taxon>Dothideomycetidae</taxon>
        <taxon>Mycosphaerellales</taxon>
        <taxon>Teratosphaeriaceae</taxon>
        <taxon>Elasticomyces</taxon>
    </lineage>
</organism>
<comment type="cofactor">
    <cofactor evidence="1">
        <name>Zn(2+)</name>
        <dbReference type="ChEBI" id="CHEBI:29105"/>
    </cofactor>
    <text evidence="1">Binds 2 Zn(2+) ions per subunit. One is catalytic and the other provides a structural contribution.</text>
</comment>
<dbReference type="PANTHER" id="PTHR30304">
    <property type="entry name" value="D-TAGATOSE-1,6-BISPHOSPHATE ALDOLASE"/>
    <property type="match status" value="1"/>
</dbReference>
<accession>A0AAN7VY65</accession>
<comment type="similarity">
    <text evidence="1">Belongs to the class II fructose-bisphosphate aldolase family.</text>
</comment>
<evidence type="ECO:0000256" key="1">
    <source>
        <dbReference type="RuleBase" id="RU366023"/>
    </source>
</evidence>
<evidence type="ECO:0000313" key="3">
    <source>
        <dbReference type="Proteomes" id="UP001310594"/>
    </source>
</evidence>
<keyword evidence="1" id="KW-0324">Glycolysis</keyword>
<dbReference type="EMBL" id="JAVRQU010000021">
    <property type="protein sequence ID" value="KAK5691438.1"/>
    <property type="molecule type" value="Genomic_DNA"/>
</dbReference>
<protein>
    <recommendedName>
        <fullName evidence="1">Fructose-bisphosphate aldolase</fullName>
        <shortName evidence="1">FBP aldolase</shortName>
        <ecNumber evidence="1">4.1.2.13</ecNumber>
    </recommendedName>
</protein>
<dbReference type="SUPFAM" id="SSF51569">
    <property type="entry name" value="Aldolase"/>
    <property type="match status" value="1"/>
</dbReference>
<dbReference type="GO" id="GO:0004332">
    <property type="term" value="F:fructose-bisphosphate aldolase activity"/>
    <property type="evidence" value="ECO:0007669"/>
    <property type="project" value="UniProtKB-EC"/>
</dbReference>
<evidence type="ECO:0000313" key="2">
    <source>
        <dbReference type="EMBL" id="KAK5691438.1"/>
    </source>
</evidence>
<dbReference type="PANTHER" id="PTHR30304:SF0">
    <property type="entry name" value="D-TAGATOSE-1,6-BISPHOSPHATE ALDOLASE SUBUNIT GATY-RELATED"/>
    <property type="match status" value="1"/>
</dbReference>
<dbReference type="EC" id="4.1.2.13" evidence="1"/>
<keyword evidence="1" id="KW-0456">Lyase</keyword>
<dbReference type="Proteomes" id="UP001310594">
    <property type="component" value="Unassembled WGS sequence"/>
</dbReference>
<proteinExistence type="inferred from homology"/>
<dbReference type="GO" id="GO:0006096">
    <property type="term" value="P:glycolytic process"/>
    <property type="evidence" value="ECO:0007669"/>
    <property type="project" value="UniProtKB-KW"/>
</dbReference>
<comment type="catalytic activity">
    <reaction evidence="1">
        <text>beta-D-fructose 1,6-bisphosphate = D-glyceraldehyde 3-phosphate + dihydroxyacetone phosphate</text>
        <dbReference type="Rhea" id="RHEA:14729"/>
        <dbReference type="ChEBI" id="CHEBI:32966"/>
        <dbReference type="ChEBI" id="CHEBI:57642"/>
        <dbReference type="ChEBI" id="CHEBI:59776"/>
        <dbReference type="EC" id="4.1.2.13"/>
    </reaction>
</comment>
<comment type="caution">
    <text evidence="2">The sequence shown here is derived from an EMBL/GenBank/DDBJ whole genome shotgun (WGS) entry which is preliminary data.</text>
</comment>
<comment type="pathway">
    <text evidence="1">Carbohydrate degradation; glycolysis; D-glyceraldehyde 3-phosphate and glycerone phosphate from D-glucose: step 4/4.</text>
</comment>
<dbReference type="CDD" id="cd00947">
    <property type="entry name" value="TBP_aldolase_IIB"/>
    <property type="match status" value="1"/>
</dbReference>
<dbReference type="InterPro" id="IPR050246">
    <property type="entry name" value="Class_II_FBP_aldolase"/>
</dbReference>
<keyword evidence="1" id="KW-0479">Metal-binding</keyword>
<dbReference type="InterPro" id="IPR013785">
    <property type="entry name" value="Aldolase_TIM"/>
</dbReference>
<sequence>MQALVVTDAPKSIVTTSSAAFVDPAMEDNPALRVNDSSPVIYESMLGDWTFWCRTCAAKYTVDRAPPALQQRAGLCLPCFKIANPGWVEFKRQLELRLNRIKRYKNALGDRKSEGALARLTKVLDPRTTGGALPLDWALWRHVYEPSPELQETPKMQRDLNVYYKLQEVEGQMDRYLMWMQFIDDRERICPHKVVPPVVDKLAELGEWPQWECITEDLRDSVKGWATAECGIGCKLARGVVNSIIAMAKSGINKAKAIVDAAAAGGWAVPAMCLYNVEGIIASVRAAEAKSSPVILQLFPWAVEYADGLLVHAAAEAASKAKVPVAVHMDHCQSPEMVRRAADLGGFDGIMVDMSHYEKEENLAKTKELTEYCHARGIITEAEPGRINGGEDGVSDTADLEGILTTPEQADEFIATGIDWLAPAFGNVHGKYGPKGPQLEYDRLQSIRSSTKGRVELVLHGAGAEYFNEKLLQECIGHGIAKCNINDIVNAPFMEHLAEHAKEGRLTALIEDSTAVIQKHTEKCMDWMGSTGKADSVKLE</sequence>
<reference evidence="2" key="1">
    <citation type="submission" date="2023-08" db="EMBL/GenBank/DDBJ databases">
        <title>Black Yeasts Isolated from many extreme environments.</title>
        <authorList>
            <person name="Coleine C."/>
            <person name="Stajich J.E."/>
            <person name="Selbmann L."/>
        </authorList>
    </citation>
    <scope>NUCLEOTIDE SEQUENCE</scope>
    <source>
        <strain evidence="2">CCFEE 5810</strain>
    </source>
</reference>